<dbReference type="PANTHER" id="PTHR42852">
    <property type="entry name" value="THIOL:DISULFIDE INTERCHANGE PROTEIN DSBE"/>
    <property type="match status" value="1"/>
</dbReference>
<organism evidence="6 7">
    <name type="scientific">Meiothermus luteus</name>
    <dbReference type="NCBI Taxonomy" id="2026184"/>
    <lineage>
        <taxon>Bacteria</taxon>
        <taxon>Thermotogati</taxon>
        <taxon>Deinococcota</taxon>
        <taxon>Deinococci</taxon>
        <taxon>Thermales</taxon>
        <taxon>Thermaceae</taxon>
        <taxon>Meiothermus</taxon>
    </lineage>
</organism>
<evidence type="ECO:0000256" key="3">
    <source>
        <dbReference type="ARBA" id="ARBA00023157"/>
    </source>
</evidence>
<dbReference type="GO" id="GO:0017004">
    <property type="term" value="P:cytochrome complex assembly"/>
    <property type="evidence" value="ECO:0007669"/>
    <property type="project" value="UniProtKB-KW"/>
</dbReference>
<evidence type="ECO:0000313" key="7">
    <source>
        <dbReference type="Proteomes" id="UP000265800"/>
    </source>
</evidence>
<comment type="caution">
    <text evidence="6">The sequence shown here is derived from an EMBL/GenBank/DDBJ whole genome shotgun (WGS) entry which is preliminary data.</text>
</comment>
<gene>
    <name evidence="6" type="primary">resA_1</name>
    <name evidence="6" type="ORF">Mlute_00957</name>
</gene>
<dbReference type="Proteomes" id="UP000265800">
    <property type="component" value="Unassembled WGS sequence"/>
</dbReference>
<keyword evidence="2" id="KW-0201">Cytochrome c-type biogenesis</keyword>
<dbReference type="InterPro" id="IPR013766">
    <property type="entry name" value="Thioredoxin_domain"/>
</dbReference>
<dbReference type="InterPro" id="IPR050553">
    <property type="entry name" value="Thioredoxin_ResA/DsbE_sf"/>
</dbReference>
<evidence type="ECO:0000259" key="5">
    <source>
        <dbReference type="PROSITE" id="PS51352"/>
    </source>
</evidence>
<dbReference type="Pfam" id="PF00578">
    <property type="entry name" value="AhpC-TSA"/>
    <property type="match status" value="1"/>
</dbReference>
<feature type="domain" description="Thioredoxin" evidence="5">
    <location>
        <begin position="24"/>
        <end position="157"/>
    </location>
</feature>
<evidence type="ECO:0000256" key="2">
    <source>
        <dbReference type="ARBA" id="ARBA00022748"/>
    </source>
</evidence>
<dbReference type="GO" id="GO:0016491">
    <property type="term" value="F:oxidoreductase activity"/>
    <property type="evidence" value="ECO:0007669"/>
    <property type="project" value="InterPro"/>
</dbReference>
<dbReference type="GO" id="GO:0016209">
    <property type="term" value="F:antioxidant activity"/>
    <property type="evidence" value="ECO:0007669"/>
    <property type="project" value="InterPro"/>
</dbReference>
<keyword evidence="3" id="KW-1015">Disulfide bond</keyword>
<dbReference type="PROSITE" id="PS51352">
    <property type="entry name" value="THIOREDOXIN_2"/>
    <property type="match status" value="1"/>
</dbReference>
<dbReference type="GO" id="GO:0030313">
    <property type="term" value="C:cell envelope"/>
    <property type="evidence" value="ECO:0007669"/>
    <property type="project" value="UniProtKB-SubCell"/>
</dbReference>
<dbReference type="PANTHER" id="PTHR42852:SF6">
    <property type="entry name" value="THIOL:DISULFIDE INTERCHANGE PROTEIN DSBE"/>
    <property type="match status" value="1"/>
</dbReference>
<keyword evidence="4" id="KW-0676">Redox-active center</keyword>
<accession>A0A399EYL6</accession>
<dbReference type="SUPFAM" id="SSF52833">
    <property type="entry name" value="Thioredoxin-like"/>
    <property type="match status" value="1"/>
</dbReference>
<dbReference type="InterPro" id="IPR036249">
    <property type="entry name" value="Thioredoxin-like_sf"/>
</dbReference>
<reference evidence="6 7" key="1">
    <citation type="submission" date="2018-08" db="EMBL/GenBank/DDBJ databases">
        <title>Meiothermus luteus KCTC 52599 genome sequencing project.</title>
        <authorList>
            <person name="Da Costa M.S."/>
            <person name="Albuquerque L."/>
            <person name="Raposo P."/>
            <person name="Froufe H.J.C."/>
            <person name="Barroso C.S."/>
            <person name="Egas C."/>
        </authorList>
    </citation>
    <scope>NUCLEOTIDE SEQUENCE [LARGE SCALE GENOMIC DNA]</scope>
    <source>
        <strain evidence="6 7">KCTC 52599</strain>
    </source>
</reference>
<dbReference type="RefSeq" id="WP_119359622.1">
    <property type="nucleotide sequence ID" value="NZ_QWKZ01000022.1"/>
</dbReference>
<dbReference type="OrthoDB" id="25753at2"/>
<evidence type="ECO:0000313" key="6">
    <source>
        <dbReference type="EMBL" id="RIH87401.1"/>
    </source>
</evidence>
<dbReference type="Gene3D" id="3.40.30.10">
    <property type="entry name" value="Glutaredoxin"/>
    <property type="match status" value="1"/>
</dbReference>
<dbReference type="EMBL" id="QWKZ01000022">
    <property type="protein sequence ID" value="RIH87401.1"/>
    <property type="molecule type" value="Genomic_DNA"/>
</dbReference>
<dbReference type="AlphaFoldDB" id="A0A399EYL6"/>
<protein>
    <submittedName>
        <fullName evidence="6">Thiol-disulfide oxidoreductase ResA</fullName>
    </submittedName>
</protein>
<dbReference type="CDD" id="cd02966">
    <property type="entry name" value="TlpA_like_family"/>
    <property type="match status" value="1"/>
</dbReference>
<proteinExistence type="predicted"/>
<dbReference type="InterPro" id="IPR000866">
    <property type="entry name" value="AhpC/TSA"/>
</dbReference>
<name>A0A399EYL6_9DEIN</name>
<sequence>MRSRVWWAVFVGLLVALVLLRPGSPPQEVLPSAWVQNREGQKVELRAFLGKPVVLNAWATWCAPCRREMPLLLRAAQAHPQLNFVFLNVSDGLVAVEAFEAELGIRIPNLLLDPQALLSEPLRLQGLPVTLFYNAQGRLMRRHVGEVREAELASLLEGF</sequence>
<keyword evidence="7" id="KW-1185">Reference proteome</keyword>
<evidence type="ECO:0000256" key="1">
    <source>
        <dbReference type="ARBA" id="ARBA00004196"/>
    </source>
</evidence>
<comment type="subcellular location">
    <subcellularLocation>
        <location evidence="1">Cell envelope</location>
    </subcellularLocation>
</comment>
<evidence type="ECO:0000256" key="4">
    <source>
        <dbReference type="ARBA" id="ARBA00023284"/>
    </source>
</evidence>